<protein>
    <submittedName>
        <fullName evidence="1">Uncharacterized protein</fullName>
    </submittedName>
</protein>
<organism evidence="1 2">
    <name type="scientific">Citrullus colocynthis</name>
    <name type="common">colocynth</name>
    <dbReference type="NCBI Taxonomy" id="252529"/>
    <lineage>
        <taxon>Eukaryota</taxon>
        <taxon>Viridiplantae</taxon>
        <taxon>Streptophyta</taxon>
        <taxon>Embryophyta</taxon>
        <taxon>Tracheophyta</taxon>
        <taxon>Spermatophyta</taxon>
        <taxon>Magnoliopsida</taxon>
        <taxon>eudicotyledons</taxon>
        <taxon>Gunneridae</taxon>
        <taxon>Pentapetalae</taxon>
        <taxon>rosids</taxon>
        <taxon>fabids</taxon>
        <taxon>Cucurbitales</taxon>
        <taxon>Cucurbitaceae</taxon>
        <taxon>Benincaseae</taxon>
        <taxon>Citrullus</taxon>
    </lineage>
</organism>
<feature type="non-terminal residue" evidence="1">
    <location>
        <position position="62"/>
    </location>
</feature>
<gene>
    <name evidence="1" type="ORF">CITCOLO1_LOCUS11404</name>
</gene>
<keyword evidence="2" id="KW-1185">Reference proteome</keyword>
<feature type="non-terminal residue" evidence="1">
    <location>
        <position position="1"/>
    </location>
</feature>
<sequence>ALSAIYHSIWSEHYITHRASVQMCRGLACLDRLHNSHHLLHLSINVKDAFLMTVLTKQCIVV</sequence>
<accession>A0ABP0YKJ9</accession>
<reference evidence="1 2" key="1">
    <citation type="submission" date="2024-03" db="EMBL/GenBank/DDBJ databases">
        <authorList>
            <person name="Gkanogiannis A."/>
            <person name="Becerra Lopez-Lavalle L."/>
        </authorList>
    </citation>
    <scope>NUCLEOTIDE SEQUENCE [LARGE SCALE GENOMIC DNA]</scope>
</reference>
<proteinExistence type="predicted"/>
<dbReference type="Proteomes" id="UP001642487">
    <property type="component" value="Chromosome 4"/>
</dbReference>
<name>A0ABP0YKJ9_9ROSI</name>
<evidence type="ECO:0000313" key="1">
    <source>
        <dbReference type="EMBL" id="CAK9319400.1"/>
    </source>
</evidence>
<evidence type="ECO:0000313" key="2">
    <source>
        <dbReference type="Proteomes" id="UP001642487"/>
    </source>
</evidence>
<dbReference type="EMBL" id="OZ021738">
    <property type="protein sequence ID" value="CAK9319400.1"/>
    <property type="molecule type" value="Genomic_DNA"/>
</dbReference>